<sequence>MAFIADKEELKPGLIIFRRGDVAHSHFYCRIKLPKADRYKTIALARIIHPVEFGALSFKHLASSEHT</sequence>
<dbReference type="Proteomes" id="UP000198982">
    <property type="component" value="Unassembled WGS sequence"/>
</dbReference>
<protein>
    <submittedName>
        <fullName evidence="1">Uncharacterized protein</fullName>
    </submittedName>
</protein>
<dbReference type="AlphaFoldDB" id="A0A1H4ZH00"/>
<proteinExistence type="predicted"/>
<gene>
    <name evidence="1" type="ORF">SAMN05216178_6654</name>
</gene>
<organism evidence="1 2">
    <name type="scientific">Pseudomonas saponiphila</name>
    <dbReference type="NCBI Taxonomy" id="556534"/>
    <lineage>
        <taxon>Bacteria</taxon>
        <taxon>Pseudomonadati</taxon>
        <taxon>Pseudomonadota</taxon>
        <taxon>Gammaproteobacteria</taxon>
        <taxon>Pseudomonadales</taxon>
        <taxon>Pseudomonadaceae</taxon>
        <taxon>Pseudomonas</taxon>
    </lineage>
</organism>
<accession>A0A1H4ZH00</accession>
<name>A0A1H4ZH00_9PSED</name>
<dbReference type="RefSeq" id="WP_037014132.1">
    <property type="nucleotide sequence ID" value="NZ_FNTJ01000003.1"/>
</dbReference>
<keyword evidence="2" id="KW-1185">Reference proteome</keyword>
<evidence type="ECO:0000313" key="1">
    <source>
        <dbReference type="EMBL" id="SED29409.1"/>
    </source>
</evidence>
<dbReference type="EMBL" id="FNTJ01000003">
    <property type="protein sequence ID" value="SED29409.1"/>
    <property type="molecule type" value="Genomic_DNA"/>
</dbReference>
<evidence type="ECO:0000313" key="2">
    <source>
        <dbReference type="Proteomes" id="UP000198982"/>
    </source>
</evidence>
<reference evidence="2" key="1">
    <citation type="submission" date="2016-10" db="EMBL/GenBank/DDBJ databases">
        <authorList>
            <person name="Varghese N."/>
            <person name="Submissions S."/>
        </authorList>
    </citation>
    <scope>NUCLEOTIDE SEQUENCE [LARGE SCALE GENOMIC DNA]</scope>
    <source>
        <strain evidence="2">DSM 9751</strain>
    </source>
</reference>